<sequence>MDTPKNIFTYSHIVTADEIDTLNHVNNVVYVQWIQDISTKHWSDLTKNNPDLNFVWVVTRHEIDYKGQALLGDLLTFKTWVGATTGVTSVRHIEILKDGVLLVKAKTVWCMLHADTLKPARITEKILKVLQA</sequence>
<dbReference type="Proteomes" id="UP000633278">
    <property type="component" value="Unassembled WGS sequence"/>
</dbReference>
<reference evidence="3" key="1">
    <citation type="journal article" date="2014" name="Int. J. Syst. Evol. Microbiol.">
        <title>Complete genome sequence of Corynebacterium casei LMG S-19264T (=DSM 44701T), isolated from a smear-ripened cheese.</title>
        <authorList>
            <consortium name="US DOE Joint Genome Institute (JGI-PGF)"/>
            <person name="Walter F."/>
            <person name="Albersmeier A."/>
            <person name="Kalinowski J."/>
            <person name="Ruckert C."/>
        </authorList>
    </citation>
    <scope>NUCLEOTIDE SEQUENCE</scope>
    <source>
        <strain evidence="3">CGMCC 1.15763</strain>
    </source>
</reference>
<dbReference type="Gene3D" id="3.10.129.10">
    <property type="entry name" value="Hotdog Thioesterase"/>
    <property type="match status" value="1"/>
</dbReference>
<organism evidence="3 4">
    <name type="scientific">Polaribacter pacificus</name>
    <dbReference type="NCBI Taxonomy" id="1775173"/>
    <lineage>
        <taxon>Bacteria</taxon>
        <taxon>Pseudomonadati</taxon>
        <taxon>Bacteroidota</taxon>
        <taxon>Flavobacteriia</taxon>
        <taxon>Flavobacteriales</taxon>
        <taxon>Flavobacteriaceae</taxon>
    </lineage>
</organism>
<evidence type="ECO:0000256" key="1">
    <source>
        <dbReference type="ARBA" id="ARBA00022801"/>
    </source>
</evidence>
<dbReference type="GO" id="GO:0047617">
    <property type="term" value="F:fatty acyl-CoA hydrolase activity"/>
    <property type="evidence" value="ECO:0007669"/>
    <property type="project" value="TreeGrafter"/>
</dbReference>
<evidence type="ECO:0000259" key="2">
    <source>
        <dbReference type="Pfam" id="PF01643"/>
    </source>
</evidence>
<evidence type="ECO:0000313" key="4">
    <source>
        <dbReference type="Proteomes" id="UP000633278"/>
    </source>
</evidence>
<comment type="caution">
    <text evidence="3">The sequence shown here is derived from an EMBL/GenBank/DDBJ whole genome shotgun (WGS) entry which is preliminary data.</text>
</comment>
<dbReference type="EMBL" id="BMJW01000002">
    <property type="protein sequence ID" value="GGG98696.1"/>
    <property type="molecule type" value="Genomic_DNA"/>
</dbReference>
<keyword evidence="1" id="KW-0378">Hydrolase</keyword>
<keyword evidence="4" id="KW-1185">Reference proteome</keyword>
<proteinExistence type="predicted"/>
<evidence type="ECO:0000313" key="3">
    <source>
        <dbReference type="EMBL" id="GGG98696.1"/>
    </source>
</evidence>
<dbReference type="AlphaFoldDB" id="A0A917MDF4"/>
<dbReference type="InterPro" id="IPR050563">
    <property type="entry name" value="4-hydroxybenzoyl-CoA_TE"/>
</dbReference>
<dbReference type="CDD" id="cd00586">
    <property type="entry name" value="4HBT"/>
    <property type="match status" value="1"/>
</dbReference>
<dbReference type="InterPro" id="IPR002864">
    <property type="entry name" value="Acyl-ACP_thioesterase_NHD"/>
</dbReference>
<dbReference type="RefSeq" id="WP_188598815.1">
    <property type="nucleotide sequence ID" value="NZ_BMJW01000002.1"/>
</dbReference>
<dbReference type="InterPro" id="IPR029069">
    <property type="entry name" value="HotDog_dom_sf"/>
</dbReference>
<dbReference type="SUPFAM" id="SSF54637">
    <property type="entry name" value="Thioesterase/thiol ester dehydrase-isomerase"/>
    <property type="match status" value="1"/>
</dbReference>
<dbReference type="PANTHER" id="PTHR31793:SF37">
    <property type="entry name" value="ACYL-COA THIOESTER HYDROLASE YBGC"/>
    <property type="match status" value="1"/>
</dbReference>
<name>A0A917MDF4_9FLAO</name>
<accession>A0A917MDF4</accession>
<dbReference type="Pfam" id="PF01643">
    <property type="entry name" value="Acyl-ACP_TE"/>
    <property type="match status" value="1"/>
</dbReference>
<reference evidence="3" key="2">
    <citation type="submission" date="2020-09" db="EMBL/GenBank/DDBJ databases">
        <authorList>
            <person name="Sun Q."/>
            <person name="Zhou Y."/>
        </authorList>
    </citation>
    <scope>NUCLEOTIDE SEQUENCE</scope>
    <source>
        <strain evidence="3">CGMCC 1.15763</strain>
    </source>
</reference>
<gene>
    <name evidence="3" type="ORF">GCM10011416_16150</name>
</gene>
<protein>
    <submittedName>
        <fullName evidence="3">Thioesterase</fullName>
    </submittedName>
</protein>
<dbReference type="GO" id="GO:0006633">
    <property type="term" value="P:fatty acid biosynthetic process"/>
    <property type="evidence" value="ECO:0007669"/>
    <property type="project" value="InterPro"/>
</dbReference>
<feature type="domain" description="Acyl-ACP thioesterase N-terminal hotdog" evidence="2">
    <location>
        <begin position="6"/>
        <end position="128"/>
    </location>
</feature>
<dbReference type="PANTHER" id="PTHR31793">
    <property type="entry name" value="4-HYDROXYBENZOYL-COA THIOESTERASE FAMILY MEMBER"/>
    <property type="match status" value="1"/>
</dbReference>